<evidence type="ECO:0000313" key="6">
    <source>
        <dbReference type="RefSeq" id="XP_013412308.1"/>
    </source>
</evidence>
<dbReference type="SUPFAM" id="SSF46785">
    <property type="entry name" value="Winged helix' DNA-binding domain"/>
    <property type="match status" value="1"/>
</dbReference>
<gene>
    <name evidence="6" type="primary">LOC106175043</name>
</gene>
<accession>A0A1S3JPL8</accession>
<protein>
    <submittedName>
        <fullName evidence="6">Uncharacterized protein LOC106175043 isoform X1</fullName>
    </submittedName>
</protein>
<feature type="compositionally biased region" description="Basic and acidic residues" evidence="2">
    <location>
        <begin position="1754"/>
        <end position="1765"/>
    </location>
</feature>
<evidence type="ECO:0000256" key="2">
    <source>
        <dbReference type="SAM" id="MobiDB-lite"/>
    </source>
</evidence>
<dbReference type="InterPro" id="IPR001346">
    <property type="entry name" value="Interferon_reg_fact_DNA-bd_dom"/>
</dbReference>
<dbReference type="PRINTS" id="PR00267">
    <property type="entry name" value="INTFRNREGFCT"/>
</dbReference>
<dbReference type="InterPro" id="IPR036388">
    <property type="entry name" value="WH-like_DNA-bd_sf"/>
</dbReference>
<dbReference type="OrthoDB" id="6538197at2759"/>
<evidence type="ECO:0000313" key="5">
    <source>
        <dbReference type="Proteomes" id="UP000085678"/>
    </source>
</evidence>
<feature type="compositionally biased region" description="Basic and acidic residues" evidence="2">
    <location>
        <begin position="637"/>
        <end position="661"/>
    </location>
</feature>
<dbReference type="InterPro" id="IPR036390">
    <property type="entry name" value="WH_DNA-bd_sf"/>
</dbReference>
<keyword evidence="5" id="KW-1185">Reference proteome</keyword>
<dbReference type="GO" id="GO:0002376">
    <property type="term" value="P:immune system process"/>
    <property type="evidence" value="ECO:0007669"/>
    <property type="project" value="TreeGrafter"/>
</dbReference>
<dbReference type="PANTHER" id="PTHR11949:SF17">
    <property type="entry name" value="IRF TRYPTOPHAN PENTAD REPEAT DOMAIN-CONTAINING PROTEIN"/>
    <property type="match status" value="1"/>
</dbReference>
<dbReference type="CDD" id="cd00103">
    <property type="entry name" value="IRF"/>
    <property type="match status" value="1"/>
</dbReference>
<dbReference type="GO" id="GO:0008270">
    <property type="term" value="F:zinc ion binding"/>
    <property type="evidence" value="ECO:0007669"/>
    <property type="project" value="UniProtKB-KW"/>
</dbReference>
<name>A0A1S3JPL8_LINAN</name>
<dbReference type="Proteomes" id="UP000085678">
    <property type="component" value="Unplaced"/>
</dbReference>
<dbReference type="GeneID" id="106175043"/>
<feature type="compositionally biased region" description="Basic and acidic residues" evidence="2">
    <location>
        <begin position="1332"/>
        <end position="1347"/>
    </location>
</feature>
<feature type="region of interest" description="Disordered" evidence="2">
    <location>
        <begin position="712"/>
        <end position="795"/>
    </location>
</feature>
<feature type="region of interest" description="Disordered" evidence="2">
    <location>
        <begin position="1552"/>
        <end position="1575"/>
    </location>
</feature>
<feature type="region of interest" description="Disordered" evidence="2">
    <location>
        <begin position="1754"/>
        <end position="1799"/>
    </location>
</feature>
<feature type="region of interest" description="Disordered" evidence="2">
    <location>
        <begin position="1464"/>
        <end position="1501"/>
    </location>
</feature>
<dbReference type="GO" id="GO:0000981">
    <property type="term" value="F:DNA-binding transcription factor activity, RNA polymerase II-specific"/>
    <property type="evidence" value="ECO:0007669"/>
    <property type="project" value="TreeGrafter"/>
</dbReference>
<feature type="region of interest" description="Disordered" evidence="2">
    <location>
        <begin position="17"/>
        <end position="69"/>
    </location>
</feature>
<dbReference type="PANTHER" id="PTHR11949">
    <property type="entry name" value="INTERFERON REGULATORY FACTOR"/>
    <property type="match status" value="1"/>
</dbReference>
<feature type="region of interest" description="Disordered" evidence="2">
    <location>
        <begin position="326"/>
        <end position="381"/>
    </location>
</feature>
<keyword evidence="1" id="KW-0479">Metal-binding</keyword>
<dbReference type="Gene3D" id="1.10.10.10">
    <property type="entry name" value="Winged helix-like DNA-binding domain superfamily/Winged helix DNA-binding domain"/>
    <property type="match status" value="1"/>
</dbReference>
<dbReference type="GO" id="GO:0000978">
    <property type="term" value="F:RNA polymerase II cis-regulatory region sequence-specific DNA binding"/>
    <property type="evidence" value="ECO:0007669"/>
    <property type="project" value="TreeGrafter"/>
</dbReference>
<feature type="region of interest" description="Disordered" evidence="2">
    <location>
        <begin position="620"/>
        <end position="662"/>
    </location>
</feature>
<dbReference type="PROSITE" id="PS00028">
    <property type="entry name" value="ZINC_FINGER_C2H2_1"/>
    <property type="match status" value="2"/>
</dbReference>
<keyword evidence="1" id="KW-0863">Zinc-finger</keyword>
<dbReference type="PROSITE" id="PS50157">
    <property type="entry name" value="ZINC_FINGER_C2H2_2"/>
    <property type="match status" value="1"/>
</dbReference>
<keyword evidence="1" id="KW-0862">Zinc</keyword>
<evidence type="ECO:0000259" key="4">
    <source>
        <dbReference type="PROSITE" id="PS51507"/>
    </source>
</evidence>
<feature type="compositionally biased region" description="Basic and acidic residues" evidence="2">
    <location>
        <begin position="20"/>
        <end position="38"/>
    </location>
</feature>
<feature type="domain" description="C2H2-type" evidence="3">
    <location>
        <begin position="1377"/>
        <end position="1405"/>
    </location>
</feature>
<feature type="region of interest" description="Disordered" evidence="2">
    <location>
        <begin position="290"/>
        <end position="309"/>
    </location>
</feature>
<dbReference type="InterPro" id="IPR013087">
    <property type="entry name" value="Znf_C2H2_type"/>
</dbReference>
<dbReference type="RefSeq" id="XP_013412308.1">
    <property type="nucleotide sequence ID" value="XM_013556854.1"/>
</dbReference>
<feature type="compositionally biased region" description="Basic and acidic residues" evidence="2">
    <location>
        <begin position="758"/>
        <end position="783"/>
    </location>
</feature>
<dbReference type="Pfam" id="PF00605">
    <property type="entry name" value="IRF"/>
    <property type="match status" value="1"/>
</dbReference>
<feature type="region of interest" description="Disordered" evidence="2">
    <location>
        <begin position="1328"/>
        <end position="1349"/>
    </location>
</feature>
<dbReference type="PROSITE" id="PS51507">
    <property type="entry name" value="IRF_2"/>
    <property type="match status" value="1"/>
</dbReference>
<dbReference type="SMART" id="SM00348">
    <property type="entry name" value="IRF"/>
    <property type="match status" value="1"/>
</dbReference>
<evidence type="ECO:0000256" key="1">
    <source>
        <dbReference type="PROSITE-ProRule" id="PRU00042"/>
    </source>
</evidence>
<feature type="compositionally biased region" description="Basic and acidic residues" evidence="2">
    <location>
        <begin position="296"/>
        <end position="308"/>
    </location>
</feature>
<organism evidence="5 6">
    <name type="scientific">Lingula anatina</name>
    <name type="common">Brachiopod</name>
    <name type="synonym">Lingula unguis</name>
    <dbReference type="NCBI Taxonomy" id="7574"/>
    <lineage>
        <taxon>Eukaryota</taxon>
        <taxon>Metazoa</taxon>
        <taxon>Spiralia</taxon>
        <taxon>Lophotrochozoa</taxon>
        <taxon>Brachiopoda</taxon>
        <taxon>Linguliformea</taxon>
        <taxon>Lingulata</taxon>
        <taxon>Lingulida</taxon>
        <taxon>Linguloidea</taxon>
        <taxon>Lingulidae</taxon>
        <taxon>Lingula</taxon>
    </lineage>
</organism>
<dbReference type="GO" id="GO:0005634">
    <property type="term" value="C:nucleus"/>
    <property type="evidence" value="ECO:0007669"/>
    <property type="project" value="TreeGrafter"/>
</dbReference>
<dbReference type="InParanoid" id="A0A1S3JPL8"/>
<feature type="compositionally biased region" description="Basic and acidic residues" evidence="2">
    <location>
        <begin position="1555"/>
        <end position="1575"/>
    </location>
</feature>
<dbReference type="STRING" id="7574.A0A1S3JPL8"/>
<dbReference type="KEGG" id="lak:106175043"/>
<evidence type="ECO:0000259" key="3">
    <source>
        <dbReference type="PROSITE" id="PS50157"/>
    </source>
</evidence>
<feature type="domain" description="IRF tryptophan pentad repeat" evidence="4">
    <location>
        <begin position="72"/>
        <end position="178"/>
    </location>
</feature>
<dbReference type="SMART" id="SM00355">
    <property type="entry name" value="ZnF_C2H2"/>
    <property type="match status" value="9"/>
</dbReference>
<feature type="compositionally biased region" description="Polar residues" evidence="2">
    <location>
        <begin position="715"/>
        <end position="736"/>
    </location>
</feature>
<sequence>MRQIFLLKRHSVSLMASNRMETEDKETQFEEDMQIKEEPPDDSEEVDYAVSKMDNKDESQSDEEGDGEPQMRLLLRPWLEAQIESGEIPGLNWIDNERTLFRIPWKHGAKTTFTATDGLIFKKWSIHTGRFHDGEDPNYAMLKTRLRMAINKAPDIEEVKELRNKEGDSQFKAFRFLPNPKCGRGQSSGHVSTSEEEEDDCKLDVLEQRSPLLEPKSEKTEGGCGLLEQTSPLLVPKSETSSLLNTECCDEMSLHQPALLAENGSGSNGDNQEKSIMTVAVNQVPVTSAYLSEETMGDKRQRTDESKSENLMQSFCPSFMKPQSVDVPKVAHSPGLPISDIPKTVESETDMQQSQDDSDQKPNVLKRKPETKEMNCQSTEMTVSSKIFPSNLQRKNRTLYSFLTTEDDPKEDRRPRILRKKPKIYVILHQKTALKPDSISQPVQSLLVDNNSPVTVQAVSNDDTSSSVAAQAIPVSCSNNDDVGSVEGNMRVNNSETSQSEVTSAVSHNEITRRIKKILTAKNDKTKLYLISDSDSDLTKYEVKDPQMKILNRFKPTTTITRDHSGPEPNQTNPQHFTYVKRNIEPVKDIGFQLMDQLQTDTNTLAQSKYMSIHVGQRREGIIPENKESISTVQREGSVDKPAQETQGADKPEQESQDVAKSEQLVTWKAVKQTTPSGNNVAVLTKVASSNIPNQPVPVLLIRNLHQKDTLPPSFLTSTEQTNQTDTSPLQVSLTDSSKDEPLPLVISDVRSLSGEGQKQDDMSKSNPTKEEKVLPKHDHSGDLSEAGMKTKPAVSSSATAPSFLVHAVRTGRTMSVVKIIPTTKSGVQSAFSCVQNKVENPPKIWSRAHPRKAKEKAMVKIHEEAQTNTNDEDSGDDGSEVRDKLLGKLDKSVQFPEDSDDCSLVSKGDSNIHGQGQSTYFTKEGNALAGKLLKSEKQLKYMGTRNFFKAMDSGNSYLFCEICGRLLTTTYRHRYAHRRFPEICLWILAPKTCRPEHKFQMCCCGKKSIKMGIDMYKGHQTNCQAFASRTSLMTTQTIQNFSCWYCPAKFPTFLKGKNHLQVAHASQPPILVDLAVTKSQSKWFLCPDSNCFFMALRAQTIMRHAKAFHNSTDIMCHAALEQLAIMEDPLERDQEEEELLNADGIEVLIAYEETTKAKETELLSENGGFGKQVEESLASDGPEKGELSSCNEATYAESFEDYIEQRRTLMGRNYGYLCVHCNFNSMREMPMKVHILECHPGREVVMVDLRRRQRKQSMLAYFCEDRNCDIASPLMHWHTPEDIYFTKPEKKARQNQFLKPDMELSDSANDTDCDIIVNESLIKIDQDEEDWKSSESQEMVQEDRSESQGVPHIYETTKVQRNFFSDERLLQSSLGYKCKYCDYQSLQSMDIKMHILDVHINSNPVMVNLDRLRGKLASKMFFCKKRTCDIFNLNKHIHSNGQVIFQSADIVRRNRIKKEIILTQPRRRDDRGNNLRRGIGPEKGFGVESDSETLDSGSKDSFQEELRAYTKVTLGKRKRGEDSNSEDSFHTMNEISAEPTNPFYSLDSAQEIEQEGRHKSEREDVPHEHEAKEDQRRLGEVLSRWSLGYKCYYCDYKSVLGIDVKSHILDTHCNWEPVIVNLDKRQSRLASKMYCCEDRACEILDFSRHSHLDSGRVVFKPVDVKKRKKIKKEKALTQMSLRHLGKDSGHNKDLDIESDSGNVDSRDLFHAMNEISTELPVHTRGSSSFNEPLVYLDHDTSGSISSEILEHQMRLQRKEEKETNKSMSDSDLESSKPLQEDIEFDSSGCHTSETTGKYLHGQDPYEKMLTHAVSPLFPSSRRKQTILSRQEVVEEFSVEVEDGSVNFKPRVKQAKKGRVQQCFYCRDGYISDDLDRMRMHFQTDHKGQEWLVFGCLRSNDKHQTLYVCPSINCPTIKPSKEELLKHEAEHSYQCYPGIGYKKPSYSCQFESANLKDMRMHIEACHRSEVFKVFRDKLRAQRKQMAKVFVCLLPECELLMMTEDLFLEHKEAAHT</sequence>
<proteinExistence type="predicted"/>
<reference evidence="6" key="1">
    <citation type="submission" date="2025-08" db="UniProtKB">
        <authorList>
            <consortium name="RefSeq"/>
        </authorList>
    </citation>
    <scope>IDENTIFICATION</scope>
    <source>
        <tissue evidence="6">Gonads</tissue>
    </source>
</reference>